<reference evidence="1" key="1">
    <citation type="journal article" date="2012" name="PLoS ONE">
        <title>Gene sets for utilization of primary and secondary nutrition supplies in the distal gut of endangered iberian lynx.</title>
        <authorList>
            <person name="Alcaide M."/>
            <person name="Messina E."/>
            <person name="Richter M."/>
            <person name="Bargiela R."/>
            <person name="Peplies J."/>
            <person name="Huws S.A."/>
            <person name="Newbold C.J."/>
            <person name="Golyshin P.N."/>
            <person name="Simon M.A."/>
            <person name="Lopez G."/>
            <person name="Yakimov M.M."/>
            <person name="Ferrer M."/>
        </authorList>
    </citation>
    <scope>NUCLEOTIDE SEQUENCE</scope>
</reference>
<evidence type="ECO:0000313" key="1">
    <source>
        <dbReference type="EMBL" id="EJW92437.1"/>
    </source>
</evidence>
<proteinExistence type="predicted"/>
<sequence length="36" mass="4017">MSGIIISPPISPCDYYLIMLDLADSFTYHNTNIAII</sequence>
<gene>
    <name evidence="1" type="ORF">EVA_19456</name>
</gene>
<name>J9FS85_9ZZZZ</name>
<organism evidence="1">
    <name type="scientific">gut metagenome</name>
    <dbReference type="NCBI Taxonomy" id="749906"/>
    <lineage>
        <taxon>unclassified sequences</taxon>
        <taxon>metagenomes</taxon>
        <taxon>organismal metagenomes</taxon>
    </lineage>
</organism>
<protein>
    <submittedName>
        <fullName evidence="1">Uncharacterized protein</fullName>
    </submittedName>
</protein>
<dbReference type="AlphaFoldDB" id="J9FS85"/>
<accession>J9FS85</accession>
<comment type="caution">
    <text evidence="1">The sequence shown here is derived from an EMBL/GenBank/DDBJ whole genome shotgun (WGS) entry which is preliminary data.</text>
</comment>
<dbReference type="EMBL" id="AMCI01007542">
    <property type="protein sequence ID" value="EJW92437.1"/>
    <property type="molecule type" value="Genomic_DNA"/>
</dbReference>